<dbReference type="Proteomes" id="UP001595956">
    <property type="component" value="Unassembled WGS sequence"/>
</dbReference>
<proteinExistence type="predicted"/>
<sequence>MPYSVVGAPALAFDLARLPGGDQVSGVLRAALTATTDDVARLASAHPGLPARSTWLRVRDVAISTTESTAEVLELAGDMFDEALAGETRLLRRLETSLLGDVDALDRIIRRELLDWTWLHSGELAVQDPAAAEAADVLADAAFAGYLRDRLPEDARRAMAVPFLRAGVPSRDATVPTGIPDVDEVLTVLAGADEAIRLRWRQVVDDLRLHTAQWAPAMHQATWALSFTDRLRLACDAQLAGVIAFRRAGFTARDAAYGVWNALSGVIQASSVGDVLPAAEADVLLRPWREVYT</sequence>
<comment type="caution">
    <text evidence="1">The sequence shown here is derived from an EMBL/GenBank/DDBJ whole genome shotgun (WGS) entry which is preliminary data.</text>
</comment>
<evidence type="ECO:0000313" key="2">
    <source>
        <dbReference type="Proteomes" id="UP001595956"/>
    </source>
</evidence>
<organism evidence="1 2">
    <name type="scientific">Nocardioides caricicola</name>
    <dbReference type="NCBI Taxonomy" id="634770"/>
    <lineage>
        <taxon>Bacteria</taxon>
        <taxon>Bacillati</taxon>
        <taxon>Actinomycetota</taxon>
        <taxon>Actinomycetes</taxon>
        <taxon>Propionibacteriales</taxon>
        <taxon>Nocardioidaceae</taxon>
        <taxon>Nocardioides</taxon>
    </lineage>
</organism>
<keyword evidence="2" id="KW-1185">Reference proteome</keyword>
<accession>A0ABW0N220</accession>
<evidence type="ECO:0000313" key="1">
    <source>
        <dbReference type="EMBL" id="MFC5493962.1"/>
    </source>
</evidence>
<dbReference type="EMBL" id="JBHSMD010000004">
    <property type="protein sequence ID" value="MFC5493962.1"/>
    <property type="molecule type" value="Genomic_DNA"/>
</dbReference>
<name>A0ABW0N220_9ACTN</name>
<protein>
    <submittedName>
        <fullName evidence="1">Uncharacterized protein</fullName>
    </submittedName>
</protein>
<dbReference type="RefSeq" id="WP_345178947.1">
    <property type="nucleotide sequence ID" value="NZ_BAABFQ010000007.1"/>
</dbReference>
<reference evidence="2" key="1">
    <citation type="journal article" date="2019" name="Int. J. Syst. Evol. Microbiol.">
        <title>The Global Catalogue of Microorganisms (GCM) 10K type strain sequencing project: providing services to taxonomists for standard genome sequencing and annotation.</title>
        <authorList>
            <consortium name="The Broad Institute Genomics Platform"/>
            <consortium name="The Broad Institute Genome Sequencing Center for Infectious Disease"/>
            <person name="Wu L."/>
            <person name="Ma J."/>
        </authorList>
    </citation>
    <scope>NUCLEOTIDE SEQUENCE [LARGE SCALE GENOMIC DNA]</scope>
    <source>
        <strain evidence="2">KACC 13778</strain>
    </source>
</reference>
<gene>
    <name evidence="1" type="ORF">ACFPKY_12675</name>
</gene>